<dbReference type="GO" id="GO:0048487">
    <property type="term" value="F:beta-tubulin binding"/>
    <property type="evidence" value="ECO:0007669"/>
    <property type="project" value="TreeGrafter"/>
</dbReference>
<dbReference type="Pfam" id="PF12366">
    <property type="entry name" value="Casc1_C"/>
    <property type="match status" value="1"/>
</dbReference>
<dbReference type="KEGG" id="gfs:119634475"/>
<proteinExistence type="predicted"/>
<evidence type="ECO:0000313" key="3">
    <source>
        <dbReference type="RefSeq" id="XP_037884617.1"/>
    </source>
</evidence>
<dbReference type="AlphaFoldDB" id="A0A8U0WFZ6"/>
<dbReference type="InterPro" id="IPR023247">
    <property type="entry name" value="IC97/Dnai7-like"/>
</dbReference>
<reference evidence="3" key="1">
    <citation type="submission" date="2025-08" db="UniProtKB">
        <authorList>
            <consortium name="RefSeq"/>
        </authorList>
    </citation>
    <scope>IDENTIFICATION</scope>
    <source>
        <tissue evidence="3">Whole body pupa</tissue>
    </source>
</reference>
<dbReference type="InterPro" id="IPR022110">
    <property type="entry name" value="CASC1_C"/>
</dbReference>
<feature type="domain" description="CASC1 C-terminal" evidence="1">
    <location>
        <begin position="870"/>
        <end position="1088"/>
    </location>
</feature>
<sequence>MKKIRPVKTLKPSPPEIPLREYSLIKLVDIKAQELKYAQRLLELRVCLGFIDDAFKEKELIDDLQSLVDEWHEYIDSVPYPKPYKLADIVEFYTKAKYLEVCNIQDDICHSLLPDKRYLLSQDFVTREAIHRAMNKRPPFKQELSKFIGDSLEIMRRIELYLANDRETAKASKKLIYEIRDMKKTIANEIMDYIDRQTYRILNAPEILMKSVDAISCEYSLSCDNCDIHIWGLKNVPISFEFLEEPRILVDLYEIKLLLHIPFGILERNMTLQAIHTNFDHLSENAKSFKFITEMGNLNFGIQDLRECLLNEFRMQTHMQKNIRETMQDRYQAYLEKIQLKRLRKGQLIPQTIESDEYPDITDDFFDEEHKQFQQYLDIVYHPETLNLSIDEINLKKFTILGGIYKLNFVKKPMQTHIDKGNINMIWHNPGKQLLIEKDDYFSTFKSRQYHRDHSIRLSSIDPKKEMLKEEIEAENPFFVMVFHLPEYLCYWDEPIACHYEKFEEEEIIREEKSWHAHYKSMDSFKRSLTESLGRDTLEFGDIGSVLNKASKISFQPSQMKTYFSSRIIEKAMLTDEDIFVHSDIYFVKDFLLNQPMNVQQARLLASSCTPHILESFKFQREIAEEKQEKLMRHKHKFGMLRKQMEEERYKLKPIGLLPYDLKQNNPEYLFTNYGKSKTVLVTNTLLPFNDTLSKPPITFYQLIKTLLRIKKLTKEAESQRVPRFFVPISSPSFREDESKVGISKSIKRDARSFLMKHPSMALQQQKTFQDVKKSKIKLLAENEKKVKSDEQQITRSIKSGHTVEGSGKKASFAKMEYSEILPPIRAMQQQRIESDGEDSTASLKSSIFTDDDESFESMERRGELKTKTISHWTTKYIKRCKFNKEENKYTIETDRLGYIGFACKTYVHFPFTCWELEPNSTDPLSEVIFTLVTQHVKCVFHITNQGILGRVVEPGPFTRKLKKYLIMEKPLKNISELKKIFKEKNINIFPENDASFYIEQGCYSQKHLATEMHTYCCMALHSCLMKFSSSIWNRWAKRRDIILHFVKYQENPSATLQVHITPEETRFVEVTEICAQSDEVKLAFTPTWRNINFYCDLHNAIMSVESYALERRCRDKQMICYLKMLLSEIRPLSFS</sequence>
<dbReference type="RefSeq" id="XP_037884617.1">
    <property type="nucleotide sequence ID" value="XM_038028689.1"/>
</dbReference>
<dbReference type="PANTHER" id="PTHR20929">
    <property type="entry name" value="LUNG ADENOMA SUSCEPTIBILITY 1-RELATED"/>
    <property type="match status" value="1"/>
</dbReference>
<dbReference type="GeneID" id="119634475"/>
<protein>
    <submittedName>
        <fullName evidence="3">Uncharacterized protein LOC119634475</fullName>
    </submittedName>
</protein>
<evidence type="ECO:0000259" key="1">
    <source>
        <dbReference type="Pfam" id="PF12366"/>
    </source>
</evidence>
<dbReference type="PANTHER" id="PTHR20929:SF11">
    <property type="entry name" value="DYNEIN AXONEMAL INTERMEDIATE CHAIN 7"/>
    <property type="match status" value="1"/>
</dbReference>
<name>A0A8U0WFZ6_9MUSC</name>
<organism evidence="2 3">
    <name type="scientific">Glossina fuscipes</name>
    <dbReference type="NCBI Taxonomy" id="7396"/>
    <lineage>
        <taxon>Eukaryota</taxon>
        <taxon>Metazoa</taxon>
        <taxon>Ecdysozoa</taxon>
        <taxon>Arthropoda</taxon>
        <taxon>Hexapoda</taxon>
        <taxon>Insecta</taxon>
        <taxon>Pterygota</taxon>
        <taxon>Neoptera</taxon>
        <taxon>Endopterygota</taxon>
        <taxon>Diptera</taxon>
        <taxon>Brachycera</taxon>
        <taxon>Muscomorpha</taxon>
        <taxon>Hippoboscoidea</taxon>
        <taxon>Glossinidae</taxon>
        <taxon>Glossina</taxon>
    </lineage>
</organism>
<accession>A0A8U0WFZ6</accession>
<gene>
    <name evidence="3" type="primary">LOC119634475</name>
</gene>
<evidence type="ECO:0000313" key="2">
    <source>
        <dbReference type="Proteomes" id="UP000092443"/>
    </source>
</evidence>
<keyword evidence="2" id="KW-1185">Reference proteome</keyword>
<dbReference type="GO" id="GO:0008017">
    <property type="term" value="F:microtubule binding"/>
    <property type="evidence" value="ECO:0007669"/>
    <property type="project" value="TreeGrafter"/>
</dbReference>
<dbReference type="Proteomes" id="UP000092443">
    <property type="component" value="Unplaced"/>
</dbReference>